<evidence type="ECO:0000313" key="2">
    <source>
        <dbReference type="Proteomes" id="UP000317648"/>
    </source>
</evidence>
<protein>
    <submittedName>
        <fullName evidence="1">Uncharacterized protein</fullName>
    </submittedName>
</protein>
<organism evidence="1 2">
    <name type="scientific">Lignipirellula cremea</name>
    <dbReference type="NCBI Taxonomy" id="2528010"/>
    <lineage>
        <taxon>Bacteria</taxon>
        <taxon>Pseudomonadati</taxon>
        <taxon>Planctomycetota</taxon>
        <taxon>Planctomycetia</taxon>
        <taxon>Pirellulales</taxon>
        <taxon>Pirellulaceae</taxon>
        <taxon>Lignipirellula</taxon>
    </lineage>
</organism>
<gene>
    <name evidence="1" type="ORF">Pla8534_47470</name>
</gene>
<evidence type="ECO:0000313" key="1">
    <source>
        <dbReference type="EMBL" id="QDU96924.1"/>
    </source>
</evidence>
<dbReference type="KEGG" id="lcre:Pla8534_47470"/>
<accession>A0A518DYL9</accession>
<name>A0A518DYL9_9BACT</name>
<dbReference type="EMBL" id="CP036433">
    <property type="protein sequence ID" value="QDU96924.1"/>
    <property type="molecule type" value="Genomic_DNA"/>
</dbReference>
<dbReference type="Proteomes" id="UP000317648">
    <property type="component" value="Chromosome"/>
</dbReference>
<dbReference type="AlphaFoldDB" id="A0A518DYL9"/>
<sequence length="183" mass="20736">MSPAEYVLLHQLHYDEGCYADGFVKFACGLWSKGLGLALESPESYTLAFQSLLDRRLVQIIDESSQKAIRQYLAADPTLGPTEGVPELGTVHFTLAGLALWQKIRPSRGTPSRGNYEFEGLLATHEYHGNGRTTWSMYFCQAIRWAREGDLIRIPVPVPVGPWRCRWWQKLPSGFRVDCEMSE</sequence>
<keyword evidence="2" id="KW-1185">Reference proteome</keyword>
<reference evidence="1 2" key="1">
    <citation type="submission" date="2019-02" db="EMBL/GenBank/DDBJ databases">
        <title>Deep-cultivation of Planctomycetes and their phenomic and genomic characterization uncovers novel biology.</title>
        <authorList>
            <person name="Wiegand S."/>
            <person name="Jogler M."/>
            <person name="Boedeker C."/>
            <person name="Pinto D."/>
            <person name="Vollmers J."/>
            <person name="Rivas-Marin E."/>
            <person name="Kohn T."/>
            <person name="Peeters S.H."/>
            <person name="Heuer A."/>
            <person name="Rast P."/>
            <person name="Oberbeckmann S."/>
            <person name="Bunk B."/>
            <person name="Jeske O."/>
            <person name="Meyerdierks A."/>
            <person name="Storesund J.E."/>
            <person name="Kallscheuer N."/>
            <person name="Luecker S."/>
            <person name="Lage O.M."/>
            <person name="Pohl T."/>
            <person name="Merkel B.J."/>
            <person name="Hornburger P."/>
            <person name="Mueller R.-W."/>
            <person name="Bruemmer F."/>
            <person name="Labrenz M."/>
            <person name="Spormann A.M."/>
            <person name="Op den Camp H."/>
            <person name="Overmann J."/>
            <person name="Amann R."/>
            <person name="Jetten M.S.M."/>
            <person name="Mascher T."/>
            <person name="Medema M.H."/>
            <person name="Devos D.P."/>
            <person name="Kaster A.-K."/>
            <person name="Ovreas L."/>
            <person name="Rohde M."/>
            <person name="Galperin M.Y."/>
            <person name="Jogler C."/>
        </authorList>
    </citation>
    <scope>NUCLEOTIDE SEQUENCE [LARGE SCALE GENOMIC DNA]</scope>
    <source>
        <strain evidence="1 2">Pla85_3_4</strain>
    </source>
</reference>
<proteinExistence type="predicted"/>